<sequence>MFDPTAYENIKVILEGLVYDYDLSGQIKVIERNDLVNLADLSRNFNMSFIHKRDRKQLLTMTVELKADFKQLASEWAAVAEEPGANLSIQYSLSNSLNEILEKRILKFFKQQPALDFYFEAYKQIYLDQRTVQVYKFNKIHLITEKTLDEVGSIIEQTIMAGKSIYQMLQH</sequence>
<keyword evidence="2" id="KW-1185">Reference proteome</keyword>
<reference evidence="1 2" key="1">
    <citation type="submission" date="2014-07" db="EMBL/GenBank/DDBJ databases">
        <authorList>
            <person name="Wibberg Daniel"/>
        </authorList>
    </citation>
    <scope>NUCLEOTIDE SEQUENCE [LARGE SCALE GENOMIC DNA]</scope>
</reference>
<gene>
    <name evidence="1" type="ORF">BT1A1_1991</name>
</gene>
<dbReference type="Proteomes" id="UP000040576">
    <property type="component" value="Unassembled WGS sequence"/>
</dbReference>
<accession>A0A090IZG8</accession>
<dbReference type="AlphaFoldDB" id="A0A090IZG8"/>
<proteinExistence type="predicted"/>
<dbReference type="EMBL" id="CCRF01000061">
    <property type="protein sequence ID" value="CEE01813.1"/>
    <property type="molecule type" value="Genomic_DNA"/>
</dbReference>
<name>A0A090IZG8_9BACI</name>
<evidence type="ECO:0000313" key="1">
    <source>
        <dbReference type="EMBL" id="CEE01813.1"/>
    </source>
</evidence>
<dbReference type="RefSeq" id="WP_051989092.1">
    <property type="nucleotide sequence ID" value="NZ_CCRF01000061.1"/>
</dbReference>
<protein>
    <submittedName>
        <fullName evidence="1">Uncharacterized protein</fullName>
    </submittedName>
</protein>
<organism evidence="1 2">
    <name type="scientific">Caldibacillus thermoamylovorans</name>
    <dbReference type="NCBI Taxonomy" id="35841"/>
    <lineage>
        <taxon>Bacteria</taxon>
        <taxon>Bacillati</taxon>
        <taxon>Bacillota</taxon>
        <taxon>Bacilli</taxon>
        <taxon>Bacillales</taxon>
        <taxon>Bacillaceae</taxon>
        <taxon>Caldibacillus</taxon>
    </lineage>
</organism>
<evidence type="ECO:0000313" key="2">
    <source>
        <dbReference type="Proteomes" id="UP000040576"/>
    </source>
</evidence>